<comment type="subcellular location">
    <subcellularLocation>
        <location evidence="1">Nucleus</location>
    </subcellularLocation>
</comment>
<evidence type="ECO:0000256" key="1">
    <source>
        <dbReference type="ARBA" id="ARBA00004123"/>
    </source>
</evidence>
<keyword evidence="3" id="KW-0238">DNA-binding</keyword>
<accession>A0ABQ9JPP0</accession>
<evidence type="ECO:0000256" key="5">
    <source>
        <dbReference type="ARBA" id="ARBA00023242"/>
    </source>
</evidence>
<feature type="domain" description="MiT/TFE transcription factors N-terminal" evidence="7">
    <location>
        <begin position="65"/>
        <end position="194"/>
    </location>
</feature>
<organism evidence="8 9">
    <name type="scientific">Molorchus minor</name>
    <dbReference type="NCBI Taxonomy" id="1323400"/>
    <lineage>
        <taxon>Eukaryota</taxon>
        <taxon>Metazoa</taxon>
        <taxon>Ecdysozoa</taxon>
        <taxon>Arthropoda</taxon>
        <taxon>Hexapoda</taxon>
        <taxon>Insecta</taxon>
        <taxon>Pterygota</taxon>
        <taxon>Neoptera</taxon>
        <taxon>Endopterygota</taxon>
        <taxon>Coleoptera</taxon>
        <taxon>Polyphaga</taxon>
        <taxon>Cucujiformia</taxon>
        <taxon>Chrysomeloidea</taxon>
        <taxon>Cerambycidae</taxon>
        <taxon>Lamiinae</taxon>
        <taxon>Monochamini</taxon>
        <taxon>Molorchus</taxon>
    </lineage>
</organism>
<name>A0ABQ9JPP0_9CUCU</name>
<keyword evidence="9" id="KW-1185">Reference proteome</keyword>
<dbReference type="Pfam" id="PF15951">
    <property type="entry name" value="MITF_TFEB_C_3_N"/>
    <property type="match status" value="1"/>
</dbReference>
<dbReference type="PANTHER" id="PTHR45776:SF2">
    <property type="entry name" value="MIP04163P"/>
    <property type="match status" value="1"/>
</dbReference>
<feature type="region of interest" description="Disordered" evidence="6">
    <location>
        <begin position="174"/>
        <end position="246"/>
    </location>
</feature>
<evidence type="ECO:0000256" key="2">
    <source>
        <dbReference type="ARBA" id="ARBA00023015"/>
    </source>
</evidence>
<feature type="compositionally biased region" description="Polar residues" evidence="6">
    <location>
        <begin position="174"/>
        <end position="209"/>
    </location>
</feature>
<evidence type="ECO:0000256" key="4">
    <source>
        <dbReference type="ARBA" id="ARBA00023163"/>
    </source>
</evidence>
<feature type="compositionally biased region" description="Polar residues" evidence="6">
    <location>
        <begin position="221"/>
        <end position="232"/>
    </location>
</feature>
<reference evidence="8" key="1">
    <citation type="journal article" date="2023" name="Insect Mol. Biol.">
        <title>Genome sequencing provides insights into the evolution of gene families encoding plant cell wall-degrading enzymes in longhorned beetles.</title>
        <authorList>
            <person name="Shin N.R."/>
            <person name="Okamura Y."/>
            <person name="Kirsch R."/>
            <person name="Pauchet Y."/>
        </authorList>
    </citation>
    <scope>NUCLEOTIDE SEQUENCE</scope>
    <source>
        <strain evidence="8">MMC_N1</strain>
    </source>
</reference>
<keyword evidence="2" id="KW-0805">Transcription regulation</keyword>
<keyword evidence="4" id="KW-0804">Transcription</keyword>
<evidence type="ECO:0000256" key="3">
    <source>
        <dbReference type="ARBA" id="ARBA00023125"/>
    </source>
</evidence>
<evidence type="ECO:0000259" key="7">
    <source>
        <dbReference type="Pfam" id="PF15951"/>
    </source>
</evidence>
<protein>
    <recommendedName>
        <fullName evidence="7">MiT/TFE transcription factors N-terminal domain-containing protein</fullName>
    </recommendedName>
</protein>
<evidence type="ECO:0000313" key="8">
    <source>
        <dbReference type="EMBL" id="KAJ8979887.1"/>
    </source>
</evidence>
<evidence type="ECO:0000256" key="6">
    <source>
        <dbReference type="SAM" id="MobiDB-lite"/>
    </source>
</evidence>
<sequence>MAESGTDIGYDLSALLSDDLDIESAIDFDDLLGTPKNQEFYELTSKTMPVLESTPNLKTATTLSRTQLKLQLMRDHAMLEQQRQAQERLHRASLQQQQQHYHNHHSQHLIAPPAKVPLHSITEVPPQVLQVRTRLENPTKYHVMEKQKYQVKQYLSESLQSSGNNLQFAKNQRFNQTRSAPTSDASNLVPSAGSTNISSSQPYHTQGDVSPTYDIPALSPALSSGATSTSEISGGDDACGLVPQGKGKKRNFGKLLELVH</sequence>
<dbReference type="InterPro" id="IPR031867">
    <property type="entry name" value="MiT/TFE_N"/>
</dbReference>
<proteinExistence type="predicted"/>
<gene>
    <name evidence="8" type="ORF">NQ317_017510</name>
</gene>
<dbReference type="PANTHER" id="PTHR45776">
    <property type="entry name" value="MIP04163P"/>
    <property type="match status" value="1"/>
</dbReference>
<keyword evidence="5" id="KW-0539">Nucleus</keyword>
<dbReference type="Proteomes" id="UP001162164">
    <property type="component" value="Unassembled WGS sequence"/>
</dbReference>
<evidence type="ECO:0000313" key="9">
    <source>
        <dbReference type="Proteomes" id="UP001162164"/>
    </source>
</evidence>
<comment type="caution">
    <text evidence="8">The sequence shown here is derived from an EMBL/GenBank/DDBJ whole genome shotgun (WGS) entry which is preliminary data.</text>
</comment>
<dbReference type="EMBL" id="JAPWTJ010000305">
    <property type="protein sequence ID" value="KAJ8979887.1"/>
    <property type="molecule type" value="Genomic_DNA"/>
</dbReference>